<reference evidence="2 3" key="2">
    <citation type="submission" date="2018-11" db="EMBL/GenBank/DDBJ databases">
        <authorList>
            <consortium name="Pathogen Informatics"/>
        </authorList>
    </citation>
    <scope>NUCLEOTIDE SEQUENCE [LARGE SCALE GENOMIC DNA]</scope>
</reference>
<evidence type="ECO:0000313" key="3">
    <source>
        <dbReference type="Proteomes" id="UP000270296"/>
    </source>
</evidence>
<proteinExistence type="predicted"/>
<accession>A0A183ILE7</accession>
<feature type="region of interest" description="Disordered" evidence="1">
    <location>
        <begin position="63"/>
        <end position="86"/>
    </location>
</feature>
<name>A0A183ILE7_9BILA</name>
<evidence type="ECO:0000313" key="2">
    <source>
        <dbReference type="EMBL" id="VDP04389.1"/>
    </source>
</evidence>
<evidence type="ECO:0000313" key="4">
    <source>
        <dbReference type="WBParaSite" id="SBAD_0000463401-mRNA-1"/>
    </source>
</evidence>
<organism evidence="4">
    <name type="scientific">Soboliphyme baturini</name>
    <dbReference type="NCBI Taxonomy" id="241478"/>
    <lineage>
        <taxon>Eukaryota</taxon>
        <taxon>Metazoa</taxon>
        <taxon>Ecdysozoa</taxon>
        <taxon>Nematoda</taxon>
        <taxon>Enoplea</taxon>
        <taxon>Dorylaimia</taxon>
        <taxon>Dioctophymatida</taxon>
        <taxon>Dioctophymatoidea</taxon>
        <taxon>Soboliphymatidae</taxon>
        <taxon>Soboliphyme</taxon>
    </lineage>
</organism>
<sequence>MVGERENQPHRSAGIQRALDGFRQCHLGADLDVDSMRYHGPMAALTRFVSRSALICPQPTVTQLGGRAAGTRRGPPLTTRWRAGFR</sequence>
<dbReference type="Proteomes" id="UP000270296">
    <property type="component" value="Unassembled WGS sequence"/>
</dbReference>
<dbReference type="EMBL" id="UZAM01008322">
    <property type="protein sequence ID" value="VDP04389.1"/>
    <property type="molecule type" value="Genomic_DNA"/>
</dbReference>
<keyword evidence="3" id="KW-1185">Reference proteome</keyword>
<reference evidence="4" key="1">
    <citation type="submission" date="2016-06" db="UniProtKB">
        <authorList>
            <consortium name="WormBaseParasite"/>
        </authorList>
    </citation>
    <scope>IDENTIFICATION</scope>
</reference>
<gene>
    <name evidence="2" type="ORF">SBAD_LOCUS4443</name>
</gene>
<evidence type="ECO:0000256" key="1">
    <source>
        <dbReference type="SAM" id="MobiDB-lite"/>
    </source>
</evidence>
<feature type="compositionally biased region" description="Low complexity" evidence="1">
    <location>
        <begin position="65"/>
        <end position="74"/>
    </location>
</feature>
<dbReference type="AlphaFoldDB" id="A0A183ILE7"/>
<dbReference type="WBParaSite" id="SBAD_0000463401-mRNA-1">
    <property type="protein sequence ID" value="SBAD_0000463401-mRNA-1"/>
    <property type="gene ID" value="SBAD_0000463401"/>
</dbReference>
<protein>
    <submittedName>
        <fullName evidence="4">Transposase</fullName>
    </submittedName>
</protein>